<dbReference type="Proteomes" id="UP000054144">
    <property type="component" value="Unassembled WGS sequence"/>
</dbReference>
<organism evidence="1 2">
    <name type="scientific">Fistulina hepatica ATCC 64428</name>
    <dbReference type="NCBI Taxonomy" id="1128425"/>
    <lineage>
        <taxon>Eukaryota</taxon>
        <taxon>Fungi</taxon>
        <taxon>Dikarya</taxon>
        <taxon>Basidiomycota</taxon>
        <taxon>Agaricomycotina</taxon>
        <taxon>Agaricomycetes</taxon>
        <taxon>Agaricomycetidae</taxon>
        <taxon>Agaricales</taxon>
        <taxon>Fistulinaceae</taxon>
        <taxon>Fistulina</taxon>
    </lineage>
</organism>
<gene>
    <name evidence="1" type="ORF">FISHEDRAFT_54988</name>
</gene>
<evidence type="ECO:0000313" key="1">
    <source>
        <dbReference type="EMBL" id="KIY53747.1"/>
    </source>
</evidence>
<dbReference type="OrthoDB" id="2803252at2759"/>
<evidence type="ECO:0000313" key="2">
    <source>
        <dbReference type="Proteomes" id="UP000054144"/>
    </source>
</evidence>
<proteinExistence type="predicted"/>
<accession>A0A0D7AQD7</accession>
<protein>
    <submittedName>
        <fullName evidence="1">Uncharacterized protein</fullName>
    </submittedName>
</protein>
<name>A0A0D7AQD7_9AGAR</name>
<dbReference type="AlphaFoldDB" id="A0A0D7AQD7"/>
<sequence>MGVSSLGFPCSLQVQYSYYRSYNVEWIHDNYSGMAADVLIAVVLCFQLKDSRVGFKRTNNVVDRLILCPDHYIVWPETNILMAVLSTLSILAVLNGRPKLREKLMYGSGHDVTWEVGHIPTASGGTLSTTSGQFCSSGTISVHVNGSAQSDDMDKAKARIGVSGLRMSRVNCPFQQRYDVAGLGCRSHFSIHDNLEIVSDASTHVFSLQQWTSITAELADNDSILGRCDKISRHAWFWTGRQDMYAEVHTTW</sequence>
<keyword evidence="2" id="KW-1185">Reference proteome</keyword>
<dbReference type="EMBL" id="KN881590">
    <property type="protein sequence ID" value="KIY53747.1"/>
    <property type="molecule type" value="Genomic_DNA"/>
</dbReference>
<reference evidence="1 2" key="1">
    <citation type="journal article" date="2015" name="Fungal Genet. Biol.">
        <title>Evolution of novel wood decay mechanisms in Agaricales revealed by the genome sequences of Fistulina hepatica and Cylindrobasidium torrendii.</title>
        <authorList>
            <person name="Floudas D."/>
            <person name="Held B.W."/>
            <person name="Riley R."/>
            <person name="Nagy L.G."/>
            <person name="Koehler G."/>
            <person name="Ransdell A.S."/>
            <person name="Younus H."/>
            <person name="Chow J."/>
            <person name="Chiniquy J."/>
            <person name="Lipzen A."/>
            <person name="Tritt A."/>
            <person name="Sun H."/>
            <person name="Haridas S."/>
            <person name="LaButti K."/>
            <person name="Ohm R.A."/>
            <person name="Kues U."/>
            <person name="Blanchette R.A."/>
            <person name="Grigoriev I.V."/>
            <person name="Minto R.E."/>
            <person name="Hibbett D.S."/>
        </authorList>
    </citation>
    <scope>NUCLEOTIDE SEQUENCE [LARGE SCALE GENOMIC DNA]</scope>
    <source>
        <strain evidence="1 2">ATCC 64428</strain>
    </source>
</reference>